<accession>A0A0E9PN89</accession>
<dbReference type="EMBL" id="GBXM01102840">
    <property type="protein sequence ID" value="JAH05737.1"/>
    <property type="molecule type" value="Transcribed_RNA"/>
</dbReference>
<proteinExistence type="predicted"/>
<reference evidence="1" key="1">
    <citation type="submission" date="2014-11" db="EMBL/GenBank/DDBJ databases">
        <authorList>
            <person name="Amaro Gonzalez C."/>
        </authorList>
    </citation>
    <scope>NUCLEOTIDE SEQUENCE</scope>
</reference>
<sequence length="35" mass="3878">MLLAVARKLGTKAVFISKINFFWNKCLGGPNPVSR</sequence>
<name>A0A0E9PN89_ANGAN</name>
<evidence type="ECO:0000313" key="1">
    <source>
        <dbReference type="EMBL" id="JAH05737.1"/>
    </source>
</evidence>
<reference evidence="1" key="2">
    <citation type="journal article" date="2015" name="Fish Shellfish Immunol.">
        <title>Early steps in the European eel (Anguilla anguilla)-Vibrio vulnificus interaction in the gills: Role of the RtxA13 toxin.</title>
        <authorList>
            <person name="Callol A."/>
            <person name="Pajuelo D."/>
            <person name="Ebbesson L."/>
            <person name="Teles M."/>
            <person name="MacKenzie S."/>
            <person name="Amaro C."/>
        </authorList>
    </citation>
    <scope>NUCLEOTIDE SEQUENCE</scope>
</reference>
<organism evidence="1">
    <name type="scientific">Anguilla anguilla</name>
    <name type="common">European freshwater eel</name>
    <name type="synonym">Muraena anguilla</name>
    <dbReference type="NCBI Taxonomy" id="7936"/>
    <lineage>
        <taxon>Eukaryota</taxon>
        <taxon>Metazoa</taxon>
        <taxon>Chordata</taxon>
        <taxon>Craniata</taxon>
        <taxon>Vertebrata</taxon>
        <taxon>Euteleostomi</taxon>
        <taxon>Actinopterygii</taxon>
        <taxon>Neopterygii</taxon>
        <taxon>Teleostei</taxon>
        <taxon>Anguilliformes</taxon>
        <taxon>Anguillidae</taxon>
        <taxon>Anguilla</taxon>
    </lineage>
</organism>
<protein>
    <submittedName>
        <fullName evidence="1">Uncharacterized protein</fullName>
    </submittedName>
</protein>
<dbReference type="AlphaFoldDB" id="A0A0E9PN89"/>